<dbReference type="Proteomes" id="UP000002173">
    <property type="component" value="Unassembled WGS sequence"/>
</dbReference>
<sequence>MGPSTAQAEVLRRVRFAQNRSAYNTVNCTTASSNKGNVYLVEPYDSIKGTRQLEFIKKAFASRRNSKKGPFQKLFAPHVYSNLFGDPSYYSNNELHNTCIAATEMQLVDRHFWWQIAGKLRKVRDVMEIKALLQCMECLVRVKYYDRDLLRLLSREFTDDMHKLDLMEIAKVLQCYARMNVYSPDLVNAAGYVTTSYLMDCIKRDVPFDQLRSSDNDDNQKLSSSLPTTLGILAKCFRMFRYKNRDLYLSIAYMGVKHWNDQNVDSSCALFAYLDPKDFSLDLAVGVDDAYAKNARDVETNTVLALVKQLEHIPDNFAMRYTNSITDEVDITCILPPNTGPNATGYVKAAYDFCAAVRLLKIMVKALSRLANIVTDGYNLTGVNVNSIFDSMMEKIGTIAKRLMASYETLEVSTKTLYSGFTGSVSGGNEVHNMIRNTTMFCPYITASRHMIIDSMLHAVCAVNSTMRLRILNRTSQAGMDNSTDIFNLIVEDSNVSSRLYAYASGVQLSLDESRILAGFLEAVKLHGCALQSAGLVATAIETLAVVSCMDSQVTNMQLEDIQTVSDQLALEAMKNLVSFSLEDRCRMLSALRNGMLKPNPYLEHGIVKTTKLIRKKRRHEIVAEHPFCNLLKEVAVPEQYAAASQETSAITDVK</sequence>
<reference evidence="1 2" key="1">
    <citation type="journal article" date="2007" name="PLoS Pathog.">
        <title>Genome sequence of Babesia bovis and comparative analysis of apicomplexan hemoprotozoa.</title>
        <authorList>
            <person name="Brayton K.A."/>
            <person name="Lau A.O.T."/>
            <person name="Herndon D.R."/>
            <person name="Hannick L."/>
            <person name="Kappmeyer L.S."/>
            <person name="Berens S.J."/>
            <person name="Bidwell S.L."/>
            <person name="Brown W.C."/>
            <person name="Crabtree J."/>
            <person name="Fadrosh D."/>
            <person name="Feldblum T."/>
            <person name="Forberger H.A."/>
            <person name="Haas B.J."/>
            <person name="Howell J.M."/>
            <person name="Khouri H."/>
            <person name="Koo H."/>
            <person name="Mann D.J."/>
            <person name="Norimine J."/>
            <person name="Paulsen I.T."/>
            <person name="Radune D."/>
            <person name="Ren Q."/>
            <person name="Smith R.K. Jr."/>
            <person name="Suarez C.E."/>
            <person name="White O."/>
            <person name="Wortman J.R."/>
            <person name="Knowles D.P. Jr."/>
            <person name="McElwain T.F."/>
            <person name="Nene V.M."/>
        </authorList>
    </citation>
    <scope>NUCLEOTIDE SEQUENCE [LARGE SCALE GENOMIC DNA]</scope>
    <source>
        <strain evidence="1">T2Bo</strain>
    </source>
</reference>
<dbReference type="AlphaFoldDB" id="A7AR25"/>
<protein>
    <submittedName>
        <fullName evidence="1">Uncharacterized protein</fullName>
    </submittedName>
</protein>
<evidence type="ECO:0000313" key="1">
    <source>
        <dbReference type="EMBL" id="EDO06994.1"/>
    </source>
</evidence>
<gene>
    <name evidence="1" type="ORF">BBOV_IV006350</name>
</gene>
<organism evidence="1 2">
    <name type="scientific">Babesia bovis</name>
    <dbReference type="NCBI Taxonomy" id="5865"/>
    <lineage>
        <taxon>Eukaryota</taxon>
        <taxon>Sar</taxon>
        <taxon>Alveolata</taxon>
        <taxon>Apicomplexa</taxon>
        <taxon>Aconoidasida</taxon>
        <taxon>Piroplasmida</taxon>
        <taxon>Babesiidae</taxon>
        <taxon>Babesia</taxon>
    </lineage>
</organism>
<dbReference type="OMA" id="YFWKQIC"/>
<dbReference type="EMBL" id="AAXT01000002">
    <property type="protein sequence ID" value="EDO06994.1"/>
    <property type="molecule type" value="Genomic_DNA"/>
</dbReference>
<name>A7AR25_BABBO</name>
<proteinExistence type="predicted"/>
<keyword evidence="2" id="KW-1185">Reference proteome</keyword>
<comment type="caution">
    <text evidence="1">The sequence shown here is derived from an EMBL/GenBank/DDBJ whole genome shotgun (WGS) entry which is preliminary data.</text>
</comment>
<dbReference type="KEGG" id="bbo:BBOV_IV006350"/>
<reference evidence="2" key="2">
    <citation type="journal article" date="2020" name="Data Brief">
        <title>Transcriptome dataset of Babesia bovis life stages within vertebrate and invertebrate hosts.</title>
        <authorList>
            <person name="Ueti M.W."/>
            <person name="Johnson W.C."/>
            <person name="Kappmeyer L.S."/>
            <person name="Herndon D.R."/>
            <person name="Mousel M.R."/>
            <person name="Reif K.E."/>
            <person name="Taus N.S."/>
            <person name="Ifeonu O.O."/>
            <person name="Silva J.C."/>
            <person name="Suarez C.E."/>
            <person name="Brayton K.A."/>
        </authorList>
    </citation>
    <scope>NUCLEOTIDE SEQUENCE [LARGE SCALE GENOMIC DNA]</scope>
</reference>
<dbReference type="eggNOG" id="ENOG502QXC8">
    <property type="taxonomic scope" value="Eukaryota"/>
</dbReference>
<accession>A7AR25</accession>
<dbReference type="VEuPathDB" id="PiroplasmaDB:BBOV_IV006350"/>
<reference evidence="2" key="3">
    <citation type="journal article" date="2021" name="Int. J. Parasitol.">
        <title>Comparative analysis of gene expression between Babesia bovis blood stages and kinetes allowed by improved genome annotation.</title>
        <authorList>
            <person name="Ueti M.W."/>
            <person name="Johnson W.C."/>
            <person name="Kappmeyer L.S."/>
            <person name="Herndon D.R."/>
            <person name="Mousel M.R."/>
            <person name="Reif K.E."/>
            <person name="Taus N.S."/>
            <person name="Ifeonu O.O."/>
            <person name="Silva J.C."/>
            <person name="Suarez C.E."/>
            <person name="Brayton K.A."/>
        </authorList>
    </citation>
    <scope>NUCLEOTIDE SEQUENCE [LARGE SCALE GENOMIC DNA]</scope>
</reference>
<dbReference type="GeneID" id="5478796"/>
<evidence type="ECO:0000313" key="2">
    <source>
        <dbReference type="Proteomes" id="UP000002173"/>
    </source>
</evidence>
<dbReference type="InParanoid" id="A7AR25"/>
<dbReference type="RefSeq" id="XP_001610562.1">
    <property type="nucleotide sequence ID" value="XM_001610512.1"/>
</dbReference>